<dbReference type="Pfam" id="PF20769">
    <property type="entry name" value="YPEB_N"/>
    <property type="match status" value="1"/>
</dbReference>
<gene>
    <name evidence="3" type="ORF">AB986_02070</name>
</gene>
<name>A0A0J6CYC3_9BACL</name>
<feature type="domain" description="Sporulation protein YpeB PepSY1 and PepSY2" evidence="1">
    <location>
        <begin position="180"/>
        <end position="372"/>
    </location>
</feature>
<dbReference type="STRING" id="157733.AB986_02070"/>
<accession>A0A0J6CYC3</accession>
<dbReference type="InterPro" id="IPR048402">
    <property type="entry name" value="YpeB_N"/>
</dbReference>
<evidence type="ECO:0000259" key="1">
    <source>
        <dbReference type="Pfam" id="PF14620"/>
    </source>
</evidence>
<dbReference type="Pfam" id="PF14620">
    <property type="entry name" value="YPEB_PepSY1-2"/>
    <property type="match status" value="1"/>
</dbReference>
<feature type="domain" description="Sporulation protein YpeB N-terminal" evidence="2">
    <location>
        <begin position="27"/>
        <end position="162"/>
    </location>
</feature>
<keyword evidence="4" id="KW-1185">Reference proteome</keyword>
<sequence>MIRSILIGALAIGVVGTSYWGYKEHQEKNAVLINAENTYQRAFHDLNFHMDALEEKIGSTLAMNSRSSLSPALAEVWRLTSEAQNDVGQLPLTLMPFNKTEEFLSNIGSFSYRVAVRDLDEKPLSEDEYETLKKLHNHSNDVKNELRKVQAMVIDHNLRWMDVELALASESEPQDNTIIDGFKTVDKQVEGYSEVNWGPEVNQLNEKKQNLSKNIEGEELSEKEAKQHVLDFLDIDKNASIDITTTGKDSKYQAYSLSIENPENKSSVNLDVTKKGAKPIWILMDRKIGKQKLSLNEAANKATNFLKEHDITNMEISESSQYERMGVFTFVYQQGDVTIYPDAVHIKVALDNGDITGYESIEYLTNHHERKVTEPTISRNEALEQVNPNVQIMEEGLGVIKNDLGEEVLCYEFMGTIENETYRIFVNADTGREERVEKMDGTEMNYDTM</sequence>
<dbReference type="AlphaFoldDB" id="A0A0J6CYC3"/>
<dbReference type="PATRIC" id="fig|157733.3.peg.2627"/>
<evidence type="ECO:0000313" key="4">
    <source>
        <dbReference type="Proteomes" id="UP000035996"/>
    </source>
</evidence>
<dbReference type="InterPro" id="IPR014239">
    <property type="entry name" value="YpeB_PepSY1-2"/>
</dbReference>
<dbReference type="Proteomes" id="UP000035996">
    <property type="component" value="Unassembled WGS sequence"/>
</dbReference>
<evidence type="ECO:0000313" key="3">
    <source>
        <dbReference type="EMBL" id="KMM38135.1"/>
    </source>
</evidence>
<dbReference type="NCBIfam" id="TIGR02889">
    <property type="entry name" value="spore_YpeB"/>
    <property type="match status" value="1"/>
</dbReference>
<dbReference type="EMBL" id="LELK01000001">
    <property type="protein sequence ID" value="KMM38135.1"/>
    <property type="molecule type" value="Genomic_DNA"/>
</dbReference>
<organism evidence="3 4">
    <name type="scientific">Guptibacillus hwajinpoensis</name>
    <dbReference type="NCBI Taxonomy" id="208199"/>
    <lineage>
        <taxon>Bacteria</taxon>
        <taxon>Bacillati</taxon>
        <taxon>Bacillota</taxon>
        <taxon>Bacilli</taxon>
        <taxon>Bacillales</taxon>
        <taxon>Guptibacillaceae</taxon>
        <taxon>Guptibacillus</taxon>
    </lineage>
</organism>
<protein>
    <submittedName>
        <fullName evidence="3">Sporulation protein</fullName>
    </submittedName>
</protein>
<dbReference type="OrthoDB" id="2372097at2"/>
<proteinExistence type="predicted"/>
<comment type="caution">
    <text evidence="3">The sequence shown here is derived from an EMBL/GenBank/DDBJ whole genome shotgun (WGS) entry which is preliminary data.</text>
</comment>
<dbReference type="GO" id="GO:0009847">
    <property type="term" value="P:spore germination"/>
    <property type="evidence" value="ECO:0007669"/>
    <property type="project" value="InterPro"/>
</dbReference>
<reference evidence="3" key="1">
    <citation type="submission" date="2015-06" db="EMBL/GenBank/DDBJ databases">
        <authorList>
            <person name="Liu B."/>
            <person name="Wang J."/>
            <person name="Zhu Y."/>
            <person name="Liu G."/>
            <person name="Chen Q."/>
            <person name="Zheng C."/>
            <person name="Che J."/>
            <person name="Ge C."/>
            <person name="Shi H."/>
            <person name="Pan Z."/>
            <person name="Liu X."/>
        </authorList>
    </citation>
    <scope>NUCLEOTIDE SEQUENCE [LARGE SCALE GENOMIC DNA]</scope>
    <source>
        <strain evidence="3">DSM 16346</strain>
    </source>
</reference>
<dbReference type="RefSeq" id="WP_048309218.1">
    <property type="nucleotide sequence ID" value="NZ_CP119526.1"/>
</dbReference>
<evidence type="ECO:0000259" key="2">
    <source>
        <dbReference type="Pfam" id="PF20769"/>
    </source>
</evidence>